<dbReference type="InterPro" id="IPR000485">
    <property type="entry name" value="AsnC-type_HTH_dom"/>
</dbReference>
<dbReference type="SMART" id="SM00344">
    <property type="entry name" value="HTH_ASNC"/>
    <property type="match status" value="1"/>
</dbReference>
<keyword evidence="2" id="KW-0238">DNA-binding</keyword>
<evidence type="ECO:0000313" key="7">
    <source>
        <dbReference type="Proteomes" id="UP000326831"/>
    </source>
</evidence>
<dbReference type="SUPFAM" id="SSF54909">
    <property type="entry name" value="Dimeric alpha+beta barrel"/>
    <property type="match status" value="1"/>
</dbReference>
<dbReference type="FunFam" id="1.10.10.10:FF:000186">
    <property type="entry name" value="AsnC family transcriptional regulator"/>
    <property type="match status" value="1"/>
</dbReference>
<dbReference type="InterPro" id="IPR019887">
    <property type="entry name" value="Tscrpt_reg_AsnC/Lrp_C"/>
</dbReference>
<dbReference type="OrthoDB" id="166264at2"/>
<dbReference type="Gene3D" id="3.30.70.920">
    <property type="match status" value="1"/>
</dbReference>
<sequence>MDAVDLQIVRELQADGRLTNQELADRVRLSPSPCLRRVRRLEEAGLIRGYTAMVDQVAFGLPVTVFVRIRLERHTAEAVALFEEHVAVIGHIQDCYLMAGSSDYLLRVVIEDLEAYEALVRHRIHAIPGIAAIESSFAYGSVKQTRVYPAPRTPARARHDPKGTV</sequence>
<dbReference type="PRINTS" id="PR00033">
    <property type="entry name" value="HTHASNC"/>
</dbReference>
<evidence type="ECO:0000259" key="4">
    <source>
        <dbReference type="PROSITE" id="PS50956"/>
    </source>
</evidence>
<dbReference type="InterPro" id="IPR036388">
    <property type="entry name" value="WH-like_DNA-bd_sf"/>
</dbReference>
<dbReference type="CDD" id="cd00090">
    <property type="entry name" value="HTH_ARSR"/>
    <property type="match status" value="1"/>
</dbReference>
<dbReference type="GO" id="GO:0005829">
    <property type="term" value="C:cytosol"/>
    <property type="evidence" value="ECO:0007669"/>
    <property type="project" value="TreeGrafter"/>
</dbReference>
<evidence type="ECO:0000313" key="5">
    <source>
        <dbReference type="EMBL" id="GGZ56324.1"/>
    </source>
</evidence>
<organism evidence="6 7">
    <name type="scientific">Streptomyces subrutilus</name>
    <dbReference type="NCBI Taxonomy" id="36818"/>
    <lineage>
        <taxon>Bacteria</taxon>
        <taxon>Bacillati</taxon>
        <taxon>Actinomycetota</taxon>
        <taxon>Actinomycetes</taxon>
        <taxon>Kitasatosporales</taxon>
        <taxon>Streptomycetaceae</taxon>
        <taxon>Streptomyces</taxon>
    </lineage>
</organism>
<dbReference type="Pfam" id="PF13412">
    <property type="entry name" value="HTH_24"/>
    <property type="match status" value="1"/>
</dbReference>
<dbReference type="InterPro" id="IPR011008">
    <property type="entry name" value="Dimeric_a/b-barrel"/>
</dbReference>
<dbReference type="GO" id="GO:0043565">
    <property type="term" value="F:sequence-specific DNA binding"/>
    <property type="evidence" value="ECO:0007669"/>
    <property type="project" value="InterPro"/>
</dbReference>
<dbReference type="PROSITE" id="PS50956">
    <property type="entry name" value="HTH_ASNC_2"/>
    <property type="match status" value="1"/>
</dbReference>
<dbReference type="Proteomes" id="UP000326831">
    <property type="component" value="Chromosome"/>
</dbReference>
<protein>
    <submittedName>
        <fullName evidence="6">Lrp/AsnC family transcriptional regulator</fullName>
    </submittedName>
</protein>
<keyword evidence="1" id="KW-0805">Transcription regulation</keyword>
<dbReference type="InterPro" id="IPR011991">
    <property type="entry name" value="ArsR-like_HTH"/>
</dbReference>
<dbReference type="InterPro" id="IPR019888">
    <property type="entry name" value="Tscrpt_reg_AsnC-like"/>
</dbReference>
<evidence type="ECO:0000256" key="1">
    <source>
        <dbReference type="ARBA" id="ARBA00023015"/>
    </source>
</evidence>
<reference evidence="5" key="1">
    <citation type="journal article" date="2014" name="Int. J. Syst. Evol. Microbiol.">
        <title>Complete genome sequence of Corynebacterium casei LMG S-19264T (=DSM 44701T), isolated from a smear-ripened cheese.</title>
        <authorList>
            <consortium name="US DOE Joint Genome Institute (JGI-PGF)"/>
            <person name="Walter F."/>
            <person name="Albersmeier A."/>
            <person name="Kalinowski J."/>
            <person name="Ruckert C."/>
        </authorList>
    </citation>
    <scope>NUCLEOTIDE SEQUENCE</scope>
    <source>
        <strain evidence="5">JCM 4834</strain>
    </source>
</reference>
<evidence type="ECO:0000256" key="3">
    <source>
        <dbReference type="ARBA" id="ARBA00023163"/>
    </source>
</evidence>
<feature type="domain" description="HTH asnC-type" evidence="4">
    <location>
        <begin position="1"/>
        <end position="62"/>
    </location>
</feature>
<keyword evidence="3" id="KW-0804">Transcription</keyword>
<dbReference type="EMBL" id="CP023701">
    <property type="protein sequence ID" value="QEU78072.1"/>
    <property type="molecule type" value="Genomic_DNA"/>
</dbReference>
<dbReference type="GO" id="GO:0043200">
    <property type="term" value="P:response to amino acid"/>
    <property type="evidence" value="ECO:0007669"/>
    <property type="project" value="TreeGrafter"/>
</dbReference>
<dbReference type="SUPFAM" id="SSF46785">
    <property type="entry name" value="Winged helix' DNA-binding domain"/>
    <property type="match status" value="1"/>
</dbReference>
<dbReference type="PANTHER" id="PTHR30154:SF34">
    <property type="entry name" value="TRANSCRIPTIONAL REGULATOR AZLB"/>
    <property type="match status" value="1"/>
</dbReference>
<name>A0A5P2UFQ8_9ACTN</name>
<dbReference type="AlphaFoldDB" id="A0A5P2UFQ8"/>
<accession>A0A5P2UFQ8</accession>
<dbReference type="PANTHER" id="PTHR30154">
    <property type="entry name" value="LEUCINE-RESPONSIVE REGULATORY PROTEIN"/>
    <property type="match status" value="1"/>
</dbReference>
<gene>
    <name evidence="6" type="ORF">CP968_07060</name>
    <name evidence="5" type="ORF">GCM10010371_14800</name>
</gene>
<dbReference type="EMBL" id="BMVX01000004">
    <property type="protein sequence ID" value="GGZ56324.1"/>
    <property type="molecule type" value="Genomic_DNA"/>
</dbReference>
<dbReference type="Proteomes" id="UP000634660">
    <property type="component" value="Unassembled WGS sequence"/>
</dbReference>
<dbReference type="Gene3D" id="1.10.10.10">
    <property type="entry name" value="Winged helix-like DNA-binding domain superfamily/Winged helix DNA-binding domain"/>
    <property type="match status" value="1"/>
</dbReference>
<proteinExistence type="predicted"/>
<evidence type="ECO:0000313" key="6">
    <source>
        <dbReference type="EMBL" id="QEU78072.1"/>
    </source>
</evidence>
<keyword evidence="7" id="KW-1185">Reference proteome</keyword>
<reference evidence="5" key="3">
    <citation type="submission" date="2020-09" db="EMBL/GenBank/DDBJ databases">
        <authorList>
            <person name="Sun Q."/>
            <person name="Ohkuma M."/>
        </authorList>
    </citation>
    <scope>NUCLEOTIDE SEQUENCE</scope>
    <source>
        <strain evidence="5">JCM 4834</strain>
    </source>
</reference>
<dbReference type="Pfam" id="PF01037">
    <property type="entry name" value="AsnC_trans_reg"/>
    <property type="match status" value="1"/>
</dbReference>
<evidence type="ECO:0000256" key="2">
    <source>
        <dbReference type="ARBA" id="ARBA00023125"/>
    </source>
</evidence>
<reference evidence="6 7" key="2">
    <citation type="submission" date="2017-09" db="EMBL/GenBank/DDBJ databases">
        <authorList>
            <person name="Lee N."/>
            <person name="Cho B.-K."/>
        </authorList>
    </citation>
    <scope>NUCLEOTIDE SEQUENCE [LARGE SCALE GENOMIC DNA]</scope>
    <source>
        <strain evidence="6 7">ATCC 27467</strain>
    </source>
</reference>
<dbReference type="RefSeq" id="WP_150517167.1">
    <property type="nucleotide sequence ID" value="NZ_BMVX01000004.1"/>
</dbReference>
<dbReference type="KEGG" id="ssub:CP968_07060"/>
<dbReference type="InterPro" id="IPR036390">
    <property type="entry name" value="WH_DNA-bd_sf"/>
</dbReference>